<feature type="binding site" evidence="10">
    <location>
        <position position="204"/>
    </location>
    <ligand>
        <name>Zn(2+)</name>
        <dbReference type="ChEBI" id="CHEBI:29105"/>
    </ligand>
</feature>
<evidence type="ECO:0000313" key="11">
    <source>
        <dbReference type="EMBL" id="OEU95740.1"/>
    </source>
</evidence>
<dbReference type="SUPFAM" id="SSF52402">
    <property type="entry name" value="Adenine nucleotide alpha hydrolases-like"/>
    <property type="match status" value="1"/>
</dbReference>
<dbReference type="GO" id="GO:0016879">
    <property type="term" value="F:ligase activity, forming carbon-nitrogen bonds"/>
    <property type="evidence" value="ECO:0007669"/>
    <property type="project" value="UniProtKB-UniRule"/>
</dbReference>
<dbReference type="RefSeq" id="WP_070198639.1">
    <property type="nucleotide sequence ID" value="NZ_LJGU01000150.1"/>
</dbReference>
<dbReference type="AlphaFoldDB" id="A0A1E7JW58"/>
<comment type="function">
    <text evidence="10">Catalyzes the ATP-dependent conversion of 7-carboxy-7-deazaguanine (CDG) to 7-cyano-7-deazaguanine (preQ(0)).</text>
</comment>
<dbReference type="CDD" id="cd01995">
    <property type="entry name" value="QueC-like"/>
    <property type="match status" value="1"/>
</dbReference>
<comment type="cofactor">
    <cofactor evidence="10">
        <name>Zn(2+)</name>
        <dbReference type="ChEBI" id="CHEBI:29105"/>
    </cofactor>
    <text evidence="10">Binds 1 zinc ion per subunit.</text>
</comment>
<dbReference type="PANTHER" id="PTHR42914">
    <property type="entry name" value="7-CYANO-7-DEAZAGUANINE SYNTHASE"/>
    <property type="match status" value="1"/>
</dbReference>
<evidence type="ECO:0000256" key="7">
    <source>
        <dbReference type="ARBA" id="ARBA00037993"/>
    </source>
</evidence>
<gene>
    <name evidence="10" type="primary">queC</name>
    <name evidence="11" type="ORF">AN216_23120</name>
</gene>
<keyword evidence="4 10" id="KW-0547">Nucleotide-binding</keyword>
<organism evidence="11 12">
    <name type="scientific">Streptomyces oceani</name>
    <dbReference type="NCBI Taxonomy" id="1075402"/>
    <lineage>
        <taxon>Bacteria</taxon>
        <taxon>Bacillati</taxon>
        <taxon>Actinomycetota</taxon>
        <taxon>Actinomycetes</taxon>
        <taxon>Kitasatosporales</taxon>
        <taxon>Streptomycetaceae</taxon>
        <taxon>Streptomyces</taxon>
    </lineage>
</organism>
<feature type="binding site" evidence="10">
    <location>
        <position position="194"/>
    </location>
    <ligand>
        <name>Zn(2+)</name>
        <dbReference type="ChEBI" id="CHEBI:29105"/>
    </ligand>
</feature>
<proteinExistence type="inferred from homology"/>
<feature type="binding site" evidence="10">
    <location>
        <position position="210"/>
    </location>
    <ligand>
        <name>Zn(2+)</name>
        <dbReference type="ChEBI" id="CHEBI:29105"/>
    </ligand>
</feature>
<evidence type="ECO:0000256" key="6">
    <source>
        <dbReference type="ARBA" id="ARBA00022840"/>
    </source>
</evidence>
<evidence type="ECO:0000256" key="8">
    <source>
        <dbReference type="ARBA" id="ARBA00039149"/>
    </source>
</evidence>
<protein>
    <recommendedName>
        <fullName evidence="8 10">7-cyano-7-deazaguanine synthase</fullName>
        <ecNumber evidence="8 10">6.3.4.20</ecNumber>
    </recommendedName>
    <alternativeName>
        <fullName evidence="10">7-cyano-7-carbaguanine synthase</fullName>
    </alternativeName>
    <alternativeName>
        <fullName evidence="10">PreQ(0) synthase</fullName>
    </alternativeName>
    <alternativeName>
        <fullName evidence="10">Queuosine biosynthesis protein QueC</fullName>
    </alternativeName>
</protein>
<dbReference type="GO" id="GO:0005524">
    <property type="term" value="F:ATP binding"/>
    <property type="evidence" value="ECO:0007669"/>
    <property type="project" value="UniProtKB-UniRule"/>
</dbReference>
<evidence type="ECO:0000313" key="12">
    <source>
        <dbReference type="Proteomes" id="UP000176101"/>
    </source>
</evidence>
<dbReference type="HAMAP" id="MF_01633">
    <property type="entry name" value="QueC"/>
    <property type="match status" value="1"/>
</dbReference>
<comment type="catalytic activity">
    <reaction evidence="9 10">
        <text>7-carboxy-7-carbaguanine + NH4(+) + 2 ATP = 7-cyano-7-carbaguanine + 2 AMP + 2 diphosphate + 2 H(+)</text>
        <dbReference type="Rhea" id="RHEA:27982"/>
        <dbReference type="ChEBI" id="CHEBI:15378"/>
        <dbReference type="ChEBI" id="CHEBI:28938"/>
        <dbReference type="ChEBI" id="CHEBI:30616"/>
        <dbReference type="ChEBI" id="CHEBI:33019"/>
        <dbReference type="ChEBI" id="CHEBI:45075"/>
        <dbReference type="ChEBI" id="CHEBI:61036"/>
        <dbReference type="ChEBI" id="CHEBI:456215"/>
        <dbReference type="EC" id="6.3.4.20"/>
    </reaction>
</comment>
<evidence type="ECO:0000256" key="10">
    <source>
        <dbReference type="HAMAP-Rule" id="MF_01633"/>
    </source>
</evidence>
<evidence type="ECO:0000256" key="9">
    <source>
        <dbReference type="ARBA" id="ARBA00047890"/>
    </source>
</evidence>
<keyword evidence="2 10" id="KW-0436">Ligase</keyword>
<evidence type="ECO:0000256" key="1">
    <source>
        <dbReference type="ARBA" id="ARBA00005061"/>
    </source>
</evidence>
<sequence>MARPAIVLLSGGLDSTTVLAIAKDQGYTPYALSFRYGQRHSVELEAAKRVVEAQGAARHVIADIDLRVFGGSALTSDIEVPKHDSLDHTEGGGVPITYVPARNTIFLSFALAYAETVNASDIFTGVTAVDYSGYPDCRPEYIDAYAKMANLATRAGVEGTQQLKIHSPLVEMSKADIVREGLRLGVDYSITSSCYDPDEQGRACGCCETCLLRLKGFAEAGSTDPVRYQDA</sequence>
<keyword evidence="3 10" id="KW-0479">Metal-binding</keyword>
<dbReference type="UniPathway" id="UPA00391"/>
<keyword evidence="6 10" id="KW-0067">ATP-binding</keyword>
<dbReference type="Pfam" id="PF06508">
    <property type="entry name" value="QueC"/>
    <property type="match status" value="1"/>
</dbReference>
<comment type="similarity">
    <text evidence="7 10">Belongs to the QueC family.</text>
</comment>
<dbReference type="GO" id="GO:0008270">
    <property type="term" value="F:zinc ion binding"/>
    <property type="evidence" value="ECO:0007669"/>
    <property type="project" value="UniProtKB-UniRule"/>
</dbReference>
<keyword evidence="5 10" id="KW-0862">Zinc</keyword>
<dbReference type="STRING" id="1075402.AN216_23120"/>
<dbReference type="PANTHER" id="PTHR42914:SF1">
    <property type="entry name" value="7-CYANO-7-DEAZAGUANINE SYNTHASE"/>
    <property type="match status" value="1"/>
</dbReference>
<dbReference type="InterPro" id="IPR014729">
    <property type="entry name" value="Rossmann-like_a/b/a_fold"/>
</dbReference>
<evidence type="ECO:0000256" key="3">
    <source>
        <dbReference type="ARBA" id="ARBA00022723"/>
    </source>
</evidence>
<dbReference type="GO" id="GO:0008616">
    <property type="term" value="P:tRNA queuosine(34) biosynthetic process"/>
    <property type="evidence" value="ECO:0007669"/>
    <property type="project" value="UniProtKB-UniRule"/>
</dbReference>
<dbReference type="Gene3D" id="3.40.50.620">
    <property type="entry name" value="HUPs"/>
    <property type="match status" value="1"/>
</dbReference>
<evidence type="ECO:0000256" key="2">
    <source>
        <dbReference type="ARBA" id="ARBA00022598"/>
    </source>
</evidence>
<name>A0A1E7JW58_9ACTN</name>
<reference evidence="11 12" key="1">
    <citation type="journal article" date="2016" name="Front. Microbiol.">
        <title>Comparative Genomics Analysis of Streptomyces Species Reveals Their Adaptation to the Marine Environment and Their Diversity at the Genomic Level.</title>
        <authorList>
            <person name="Tian X."/>
            <person name="Zhang Z."/>
            <person name="Yang T."/>
            <person name="Chen M."/>
            <person name="Li J."/>
            <person name="Chen F."/>
            <person name="Yang J."/>
            <person name="Li W."/>
            <person name="Zhang B."/>
            <person name="Zhang Z."/>
            <person name="Wu J."/>
            <person name="Zhang C."/>
            <person name="Long L."/>
            <person name="Xiao J."/>
        </authorList>
    </citation>
    <scope>NUCLEOTIDE SEQUENCE [LARGE SCALE GENOMIC DNA]</scope>
    <source>
        <strain evidence="11 12">SCSIO 02100</strain>
    </source>
</reference>
<keyword evidence="12" id="KW-1185">Reference proteome</keyword>
<dbReference type="PATRIC" id="fig|1075402.3.peg.842"/>
<dbReference type="PIRSF" id="PIRSF006293">
    <property type="entry name" value="ExsB"/>
    <property type="match status" value="1"/>
</dbReference>
<dbReference type="OrthoDB" id="9789567at2"/>
<comment type="pathway">
    <text evidence="1 10">Purine metabolism; 7-cyano-7-deazaguanine biosynthesis.</text>
</comment>
<feature type="binding site" evidence="10">
    <location>
        <position position="207"/>
    </location>
    <ligand>
        <name>Zn(2+)</name>
        <dbReference type="ChEBI" id="CHEBI:29105"/>
    </ligand>
</feature>
<dbReference type="NCBIfam" id="TIGR00364">
    <property type="entry name" value="7-cyano-7-deazaguanine synthase QueC"/>
    <property type="match status" value="1"/>
</dbReference>
<dbReference type="InterPro" id="IPR018317">
    <property type="entry name" value="QueC"/>
</dbReference>
<evidence type="ECO:0000256" key="5">
    <source>
        <dbReference type="ARBA" id="ARBA00022833"/>
    </source>
</evidence>
<feature type="binding site" evidence="10">
    <location>
        <begin position="9"/>
        <end position="19"/>
    </location>
    <ligand>
        <name>ATP</name>
        <dbReference type="ChEBI" id="CHEBI:30616"/>
    </ligand>
</feature>
<evidence type="ECO:0000256" key="4">
    <source>
        <dbReference type="ARBA" id="ARBA00022741"/>
    </source>
</evidence>
<keyword evidence="10" id="KW-0671">Queuosine biosynthesis</keyword>
<accession>A0A1E7JW58</accession>
<comment type="caution">
    <text evidence="11">The sequence shown here is derived from an EMBL/GenBank/DDBJ whole genome shotgun (WGS) entry which is preliminary data.</text>
</comment>
<dbReference type="EC" id="6.3.4.20" evidence="8 10"/>
<dbReference type="EMBL" id="LJGU01000150">
    <property type="protein sequence ID" value="OEU95740.1"/>
    <property type="molecule type" value="Genomic_DNA"/>
</dbReference>
<dbReference type="Proteomes" id="UP000176101">
    <property type="component" value="Unassembled WGS sequence"/>
</dbReference>